<dbReference type="Pfam" id="PF13392">
    <property type="entry name" value="HNH_3"/>
    <property type="match status" value="1"/>
</dbReference>
<dbReference type="Gene3D" id="3.90.75.20">
    <property type="match status" value="1"/>
</dbReference>
<dbReference type="AlphaFoldDB" id="A0AA86NXQ9"/>
<feature type="domain" description="NUMOD4" evidence="1">
    <location>
        <begin position="29"/>
        <end position="71"/>
    </location>
</feature>
<reference evidence="4 5" key="2">
    <citation type="submission" date="2024-07" db="EMBL/GenBank/DDBJ databases">
        <authorList>
            <person name="Akdeniz Z."/>
        </authorList>
    </citation>
    <scope>NUCLEOTIDE SEQUENCE [LARGE SCALE GENOMIC DNA]</scope>
</reference>
<dbReference type="SUPFAM" id="SSF54060">
    <property type="entry name" value="His-Me finger endonucleases"/>
    <property type="match status" value="1"/>
</dbReference>
<keyword evidence="3" id="KW-0378">Hydrolase</keyword>
<dbReference type="InterPro" id="IPR044925">
    <property type="entry name" value="His-Me_finger_sf"/>
</dbReference>
<gene>
    <name evidence="3" type="ORF">HINF_LOCUS15613</name>
    <name evidence="4" type="ORF">HINF_LOCUS3423</name>
</gene>
<accession>A0AA86NXQ9</accession>
<keyword evidence="3" id="KW-0255">Endonuclease</keyword>
<dbReference type="InterPro" id="IPR003615">
    <property type="entry name" value="HNH_nuc"/>
</dbReference>
<name>A0AA86NXQ9_9EUKA</name>
<evidence type="ECO:0000259" key="1">
    <source>
        <dbReference type="Pfam" id="PF07463"/>
    </source>
</evidence>
<dbReference type="GO" id="GO:0004519">
    <property type="term" value="F:endonuclease activity"/>
    <property type="evidence" value="ECO:0007669"/>
    <property type="project" value="UniProtKB-KW"/>
</dbReference>
<dbReference type="EMBL" id="CAXDID020000006">
    <property type="protein sequence ID" value="CAL5975620.1"/>
    <property type="molecule type" value="Genomic_DNA"/>
</dbReference>
<protein>
    <submittedName>
        <fullName evidence="3">HNH endonuclease</fullName>
    </submittedName>
    <submittedName>
        <fullName evidence="4">HNH_endonuclease</fullName>
    </submittedName>
</protein>
<dbReference type="EMBL" id="CATOUU010000386">
    <property type="protein sequence ID" value="CAI9927968.1"/>
    <property type="molecule type" value="Genomic_DNA"/>
</dbReference>
<feature type="domain" description="HNH nuclease" evidence="2">
    <location>
        <begin position="99"/>
        <end position="124"/>
    </location>
</feature>
<reference evidence="3" key="1">
    <citation type="submission" date="2023-06" db="EMBL/GenBank/DDBJ databases">
        <authorList>
            <person name="Kurt Z."/>
        </authorList>
    </citation>
    <scope>NUCLEOTIDE SEQUENCE</scope>
</reference>
<dbReference type="InterPro" id="IPR010902">
    <property type="entry name" value="NUMOD4"/>
</dbReference>
<evidence type="ECO:0000313" key="4">
    <source>
        <dbReference type="EMBL" id="CAL5975620.1"/>
    </source>
</evidence>
<evidence type="ECO:0000313" key="5">
    <source>
        <dbReference type="Proteomes" id="UP001642409"/>
    </source>
</evidence>
<dbReference type="GO" id="GO:0016788">
    <property type="term" value="F:hydrolase activity, acting on ester bonds"/>
    <property type="evidence" value="ECO:0007669"/>
    <property type="project" value="InterPro"/>
</dbReference>
<dbReference type="Pfam" id="PF07463">
    <property type="entry name" value="NUMOD4"/>
    <property type="match status" value="1"/>
</dbReference>
<sequence>MNTEPSQNESNYDEESNYNEEIFQEELIEEYRDIDGYPNYEVSNFGQVRNKTTGRILKPIQRADGYQVINLCQNKIIKQYLIHQLVSKSFIENPDNYSEIDHCDGVRSNNNVWNLRWVSHRENLKNRNGHRDEFVFVKELPEDAIEVWYYSHYFFEGYFWSDSMNKLYFNNGQRIREVRPVIQNEYYYCNCRTKQNDNVQISMLKLQKGLFNNQ</sequence>
<proteinExistence type="predicted"/>
<dbReference type="Proteomes" id="UP001642409">
    <property type="component" value="Unassembled WGS sequence"/>
</dbReference>
<keyword evidence="3" id="KW-0540">Nuclease</keyword>
<keyword evidence="5" id="KW-1185">Reference proteome</keyword>
<comment type="caution">
    <text evidence="3">The sequence shown here is derived from an EMBL/GenBank/DDBJ whole genome shotgun (WGS) entry which is preliminary data.</text>
</comment>
<evidence type="ECO:0000259" key="2">
    <source>
        <dbReference type="Pfam" id="PF13392"/>
    </source>
</evidence>
<organism evidence="3">
    <name type="scientific">Hexamita inflata</name>
    <dbReference type="NCBI Taxonomy" id="28002"/>
    <lineage>
        <taxon>Eukaryota</taxon>
        <taxon>Metamonada</taxon>
        <taxon>Diplomonadida</taxon>
        <taxon>Hexamitidae</taxon>
        <taxon>Hexamitinae</taxon>
        <taxon>Hexamita</taxon>
    </lineage>
</organism>
<evidence type="ECO:0000313" key="3">
    <source>
        <dbReference type="EMBL" id="CAI9927968.1"/>
    </source>
</evidence>